<dbReference type="InterPro" id="IPR008971">
    <property type="entry name" value="HSP40/DnaJ_pept-bd"/>
</dbReference>
<dbReference type="SUPFAM" id="SSF57938">
    <property type="entry name" value="DnaJ/Hsp40 cysteine-rich domain"/>
    <property type="match status" value="1"/>
</dbReference>
<feature type="binding site" evidence="11">
    <location>
        <position position="191"/>
    </location>
    <ligand>
        <name>Zn(2+)</name>
        <dbReference type="ChEBI" id="CHEBI:29105"/>
        <label>2</label>
    </ligand>
</feature>
<dbReference type="GO" id="GO:0006260">
    <property type="term" value="P:DNA replication"/>
    <property type="evidence" value="ECO:0007669"/>
    <property type="project" value="UniProtKB-KW"/>
</dbReference>
<organism evidence="15 16">
    <name type="scientific">Candidatus Falkowbacteria bacterium CG1_02_41_21</name>
    <dbReference type="NCBI Taxonomy" id="1805147"/>
    <lineage>
        <taxon>Bacteria</taxon>
        <taxon>Candidatus Falkowiibacteriota</taxon>
    </lineage>
</organism>
<dbReference type="PANTHER" id="PTHR43096">
    <property type="entry name" value="DNAJ HOMOLOG 1, MITOCHONDRIAL-RELATED"/>
    <property type="match status" value="1"/>
</dbReference>
<feature type="binding site" evidence="11">
    <location>
        <position position="148"/>
    </location>
    <ligand>
        <name>Zn(2+)</name>
        <dbReference type="ChEBI" id="CHEBI:29105"/>
        <label>1</label>
    </ligand>
</feature>
<comment type="caution">
    <text evidence="15">The sequence shown here is derived from an EMBL/GenBank/DDBJ whole genome shotgun (WGS) entry which is preliminary data.</text>
</comment>
<evidence type="ECO:0000256" key="11">
    <source>
        <dbReference type="HAMAP-Rule" id="MF_01152"/>
    </source>
</evidence>
<dbReference type="Proteomes" id="UP000182860">
    <property type="component" value="Unassembled WGS sequence"/>
</dbReference>
<evidence type="ECO:0000256" key="6">
    <source>
        <dbReference type="ARBA" id="ARBA00022833"/>
    </source>
</evidence>
<dbReference type="PRINTS" id="PR00625">
    <property type="entry name" value="JDOMAIN"/>
</dbReference>
<keyword evidence="4 11" id="KW-0677">Repeat</keyword>
<comment type="subunit">
    <text evidence="11">Homodimer.</text>
</comment>
<keyword evidence="2 11" id="KW-0235">DNA replication</keyword>
<feature type="binding site" evidence="11">
    <location>
        <position position="208"/>
    </location>
    <ligand>
        <name>Zn(2+)</name>
        <dbReference type="ChEBI" id="CHEBI:29105"/>
        <label>1</label>
    </ligand>
</feature>
<evidence type="ECO:0000256" key="10">
    <source>
        <dbReference type="ARBA" id="ARBA00067609"/>
    </source>
</evidence>
<dbReference type="SUPFAM" id="SSF49493">
    <property type="entry name" value="HSP40/DnaJ peptide-binding domain"/>
    <property type="match status" value="2"/>
</dbReference>
<dbReference type="FunFam" id="2.60.260.20:FF:000005">
    <property type="entry name" value="Chaperone protein dnaJ 1, mitochondrial"/>
    <property type="match status" value="1"/>
</dbReference>
<dbReference type="Gene3D" id="1.10.287.110">
    <property type="entry name" value="DnaJ domain"/>
    <property type="match status" value="1"/>
</dbReference>
<feature type="binding site" evidence="11">
    <location>
        <position position="205"/>
    </location>
    <ligand>
        <name>Zn(2+)</name>
        <dbReference type="ChEBI" id="CHEBI:29105"/>
        <label>1</label>
    </ligand>
</feature>
<evidence type="ECO:0000256" key="9">
    <source>
        <dbReference type="ARBA" id="ARBA00061004"/>
    </source>
</evidence>
<dbReference type="CDD" id="cd10719">
    <property type="entry name" value="DnaJ_zf"/>
    <property type="match status" value="1"/>
</dbReference>
<dbReference type="GO" id="GO:0005524">
    <property type="term" value="F:ATP binding"/>
    <property type="evidence" value="ECO:0007669"/>
    <property type="project" value="InterPro"/>
</dbReference>
<dbReference type="InterPro" id="IPR036869">
    <property type="entry name" value="J_dom_sf"/>
</dbReference>
<dbReference type="Gene3D" id="2.10.230.10">
    <property type="entry name" value="Heat shock protein DnaJ, cysteine-rich domain"/>
    <property type="match status" value="1"/>
</dbReference>
<dbReference type="AlphaFoldDB" id="A0A1J4TCM6"/>
<dbReference type="GO" id="GO:0005737">
    <property type="term" value="C:cytoplasm"/>
    <property type="evidence" value="ECO:0007669"/>
    <property type="project" value="UniProtKB-SubCell"/>
</dbReference>
<dbReference type="GO" id="GO:0051082">
    <property type="term" value="F:unfolded protein binding"/>
    <property type="evidence" value="ECO:0007669"/>
    <property type="project" value="UniProtKB-UniRule"/>
</dbReference>
<dbReference type="InterPro" id="IPR001305">
    <property type="entry name" value="HSP_DnaJ_Cys-rich_dom"/>
</dbReference>
<comment type="cofactor">
    <cofactor evidence="11">
        <name>Zn(2+)</name>
        <dbReference type="ChEBI" id="CHEBI:29105"/>
    </cofactor>
    <text evidence="11">Binds 2 Zn(2+) ions per monomer.</text>
</comment>
<evidence type="ECO:0000256" key="7">
    <source>
        <dbReference type="ARBA" id="ARBA00023016"/>
    </source>
</evidence>
<dbReference type="PROSITE" id="PS51188">
    <property type="entry name" value="ZF_CR"/>
    <property type="match status" value="1"/>
</dbReference>
<accession>A0A1J4TCM6</accession>
<dbReference type="NCBIfam" id="TIGR02349">
    <property type="entry name" value="DnaJ_bact"/>
    <property type="match status" value="1"/>
</dbReference>
<name>A0A1J4TCM6_9BACT</name>
<keyword evidence="7 11" id="KW-0346">Stress response</keyword>
<feature type="binding site" evidence="11">
    <location>
        <position position="151"/>
    </location>
    <ligand>
        <name>Zn(2+)</name>
        <dbReference type="ChEBI" id="CHEBI:29105"/>
        <label>1</label>
    </ligand>
</feature>
<evidence type="ECO:0000313" key="15">
    <source>
        <dbReference type="EMBL" id="OIO08230.1"/>
    </source>
</evidence>
<feature type="binding site" evidence="11">
    <location>
        <position position="168"/>
    </location>
    <ligand>
        <name>Zn(2+)</name>
        <dbReference type="ChEBI" id="CHEBI:29105"/>
        <label>2</label>
    </ligand>
</feature>
<feature type="zinc finger region" description="CR-type" evidence="12">
    <location>
        <begin position="135"/>
        <end position="217"/>
    </location>
</feature>
<evidence type="ECO:0000313" key="16">
    <source>
        <dbReference type="Proteomes" id="UP000182860"/>
    </source>
</evidence>
<keyword evidence="6 11" id="KW-0862">Zinc</keyword>
<comment type="similarity">
    <text evidence="9 11">Belongs to the DnaJ family.</text>
</comment>
<comment type="subcellular location">
    <subcellularLocation>
        <location evidence="11">Cytoplasm</location>
    </subcellularLocation>
</comment>
<dbReference type="EMBL" id="MNUV01000012">
    <property type="protein sequence ID" value="OIO08230.1"/>
    <property type="molecule type" value="Genomic_DNA"/>
</dbReference>
<evidence type="ECO:0000256" key="1">
    <source>
        <dbReference type="ARBA" id="ARBA00022490"/>
    </source>
</evidence>
<dbReference type="InterPro" id="IPR002939">
    <property type="entry name" value="DnaJ_C"/>
</dbReference>
<dbReference type="GO" id="GO:0031072">
    <property type="term" value="F:heat shock protein binding"/>
    <property type="evidence" value="ECO:0007669"/>
    <property type="project" value="InterPro"/>
</dbReference>
<proteinExistence type="inferred from homology"/>
<reference evidence="15 16" key="1">
    <citation type="journal article" date="2016" name="Environ. Microbiol.">
        <title>Genomic resolution of a cold subsurface aquifer community provides metabolic insights for novel microbes adapted to high CO concentrations.</title>
        <authorList>
            <person name="Probst A.J."/>
            <person name="Castelle C.J."/>
            <person name="Singh A."/>
            <person name="Brown C.T."/>
            <person name="Anantharaman K."/>
            <person name="Sharon I."/>
            <person name="Hug L.A."/>
            <person name="Burstein D."/>
            <person name="Emerson J.B."/>
            <person name="Thomas B.C."/>
            <person name="Banfield J.F."/>
        </authorList>
    </citation>
    <scope>NUCLEOTIDE SEQUENCE [LARGE SCALE GENOMIC DNA]</scope>
    <source>
        <strain evidence="15">CG1_02_41_21</strain>
    </source>
</reference>
<evidence type="ECO:0000259" key="13">
    <source>
        <dbReference type="PROSITE" id="PS50076"/>
    </source>
</evidence>
<feature type="repeat" description="CXXCXGXG motif" evidence="11">
    <location>
        <begin position="205"/>
        <end position="212"/>
    </location>
</feature>
<dbReference type="Pfam" id="PF00684">
    <property type="entry name" value="DnaJ_CXXCXGXG"/>
    <property type="match status" value="1"/>
</dbReference>
<dbReference type="SMART" id="SM00271">
    <property type="entry name" value="DnaJ"/>
    <property type="match status" value="1"/>
</dbReference>
<dbReference type="InterPro" id="IPR001623">
    <property type="entry name" value="DnaJ_domain"/>
</dbReference>
<dbReference type="GO" id="GO:0042026">
    <property type="term" value="P:protein refolding"/>
    <property type="evidence" value="ECO:0007669"/>
    <property type="project" value="TreeGrafter"/>
</dbReference>
<dbReference type="GO" id="GO:0009408">
    <property type="term" value="P:response to heat"/>
    <property type="evidence" value="ECO:0007669"/>
    <property type="project" value="InterPro"/>
</dbReference>
<evidence type="ECO:0000256" key="2">
    <source>
        <dbReference type="ARBA" id="ARBA00022705"/>
    </source>
</evidence>
<evidence type="ECO:0000256" key="3">
    <source>
        <dbReference type="ARBA" id="ARBA00022723"/>
    </source>
</evidence>
<feature type="binding site" evidence="11">
    <location>
        <position position="165"/>
    </location>
    <ligand>
        <name>Zn(2+)</name>
        <dbReference type="ChEBI" id="CHEBI:29105"/>
        <label>2</label>
    </ligand>
</feature>
<dbReference type="NCBIfam" id="NF008035">
    <property type="entry name" value="PRK10767.1"/>
    <property type="match status" value="1"/>
</dbReference>
<dbReference type="InterPro" id="IPR018253">
    <property type="entry name" value="DnaJ_domain_CS"/>
</dbReference>
<feature type="repeat" description="CXXCXGXG motif" evidence="11">
    <location>
        <begin position="191"/>
        <end position="198"/>
    </location>
</feature>
<keyword evidence="3 11" id="KW-0479">Metal-binding</keyword>
<feature type="domain" description="J" evidence="13">
    <location>
        <begin position="4"/>
        <end position="65"/>
    </location>
</feature>
<evidence type="ECO:0000256" key="8">
    <source>
        <dbReference type="ARBA" id="ARBA00023186"/>
    </source>
</evidence>
<keyword evidence="1 11" id="KW-0963">Cytoplasm</keyword>
<feature type="repeat" description="CXXCXGXG motif" evidence="11">
    <location>
        <begin position="165"/>
        <end position="172"/>
    </location>
</feature>
<feature type="binding site" evidence="11">
    <location>
        <position position="194"/>
    </location>
    <ligand>
        <name>Zn(2+)</name>
        <dbReference type="ChEBI" id="CHEBI:29105"/>
        <label>2</label>
    </ligand>
</feature>
<dbReference type="FunFam" id="2.10.230.10:FF:000002">
    <property type="entry name" value="Molecular chaperone DnaJ"/>
    <property type="match status" value="1"/>
</dbReference>
<gene>
    <name evidence="11" type="primary">dnaJ</name>
    <name evidence="15" type="ORF">AUJ35_00720</name>
</gene>
<dbReference type="CDD" id="cd10747">
    <property type="entry name" value="DnaJ_C"/>
    <property type="match status" value="1"/>
</dbReference>
<feature type="domain" description="CR-type" evidence="14">
    <location>
        <begin position="135"/>
        <end position="217"/>
    </location>
</feature>
<dbReference type="PROSITE" id="PS00636">
    <property type="entry name" value="DNAJ_1"/>
    <property type="match status" value="1"/>
</dbReference>
<dbReference type="PANTHER" id="PTHR43096:SF48">
    <property type="entry name" value="CHAPERONE PROTEIN DNAJ"/>
    <property type="match status" value="1"/>
</dbReference>
<dbReference type="GO" id="GO:0008270">
    <property type="term" value="F:zinc ion binding"/>
    <property type="evidence" value="ECO:0007669"/>
    <property type="project" value="UniProtKB-UniRule"/>
</dbReference>
<dbReference type="Pfam" id="PF00226">
    <property type="entry name" value="DnaJ"/>
    <property type="match status" value="1"/>
</dbReference>
<dbReference type="InterPro" id="IPR036410">
    <property type="entry name" value="HSP_DnaJ_Cys-rich_dom_sf"/>
</dbReference>
<sequence length="354" mass="38503">MNKDYYQTLGVNKSATPEEIKKAFRKLAHEHHPDKGGNAEKFKEANEAYQVLGNAEKKKQYDQFGSGFQNGQAGGGAQWQNFSGSDFDFGDLGDLFGGMGDMFSFGGGRSQRQQRSRGRDLEMLVTLDFMEAVFGAEKEINFHRLGICSHCQGSGAEPGAKVETCATCKGQGKIAQIQRTILGSMRMESICPHCHGAGKRYSEVCKNCSGEGIKSTEAKLKVKIPAGINTGESIRLSGQGDAGAKGNPAGDLFLRVKVSSSKKFVRSDYDIHTQETIGVKQAILGDKIEVETVDGKLNLKIPEGTQSGTTFRLKDKGVPVLNSRARGDHLVEVTVKIPKGLSKKEQKIMDEINF</sequence>
<comment type="domain">
    <text evidence="11">The J domain is necessary and sufficient to stimulate DnaK ATPase activity. Zinc center 1 plays an important role in the autonomous, DnaK-independent chaperone activity of DnaJ. Zinc center 2 is essential for interaction with DnaK and for DnaJ activity.</text>
</comment>
<keyword evidence="8 11" id="KW-0143">Chaperone</keyword>
<evidence type="ECO:0000256" key="12">
    <source>
        <dbReference type="PROSITE-ProRule" id="PRU00546"/>
    </source>
</evidence>
<comment type="function">
    <text evidence="11">Participates actively in the response to hyperosmotic and heat shock by preventing the aggregation of stress-denatured proteins and by disaggregating proteins, also in an autonomous, DnaK-independent fashion. Unfolded proteins bind initially to DnaJ; upon interaction with the DnaJ-bound protein, DnaK hydrolyzes its bound ATP, resulting in the formation of a stable complex. GrpE releases ADP from DnaK; ATP binding to DnaK triggers the release of the substrate protein, thus completing the reaction cycle. Several rounds of ATP-dependent interactions between DnaJ, DnaK and GrpE are required for fully efficient folding. Also involved, together with DnaK and GrpE, in the DNA replication of plasmids through activation of initiation proteins.</text>
</comment>
<evidence type="ECO:0000259" key="14">
    <source>
        <dbReference type="PROSITE" id="PS51188"/>
    </source>
</evidence>
<dbReference type="InterPro" id="IPR012724">
    <property type="entry name" value="DnaJ"/>
</dbReference>
<keyword evidence="5 11" id="KW-0863">Zinc-finger</keyword>
<dbReference type="Gene3D" id="2.60.260.20">
    <property type="entry name" value="Urease metallochaperone UreE, N-terminal domain"/>
    <property type="match status" value="2"/>
</dbReference>
<dbReference type="CDD" id="cd06257">
    <property type="entry name" value="DnaJ"/>
    <property type="match status" value="1"/>
</dbReference>
<protein>
    <recommendedName>
        <fullName evidence="10 11">Chaperone protein DnaJ</fullName>
    </recommendedName>
</protein>
<dbReference type="PROSITE" id="PS50076">
    <property type="entry name" value="DNAJ_2"/>
    <property type="match status" value="1"/>
</dbReference>
<dbReference type="Pfam" id="PF01556">
    <property type="entry name" value="DnaJ_C"/>
    <property type="match status" value="1"/>
</dbReference>
<dbReference type="SUPFAM" id="SSF46565">
    <property type="entry name" value="Chaperone J-domain"/>
    <property type="match status" value="1"/>
</dbReference>
<evidence type="ECO:0000256" key="5">
    <source>
        <dbReference type="ARBA" id="ARBA00022771"/>
    </source>
</evidence>
<feature type="repeat" description="CXXCXGXG motif" evidence="11">
    <location>
        <begin position="148"/>
        <end position="155"/>
    </location>
</feature>
<evidence type="ECO:0000256" key="4">
    <source>
        <dbReference type="ARBA" id="ARBA00022737"/>
    </source>
</evidence>
<dbReference type="HAMAP" id="MF_01152">
    <property type="entry name" value="DnaJ"/>
    <property type="match status" value="1"/>
</dbReference>